<dbReference type="Pfam" id="PF01040">
    <property type="entry name" value="UbiA"/>
    <property type="match status" value="1"/>
</dbReference>
<comment type="catalytic activity">
    <reaction evidence="10 11">
        <text>heme b + (2E,6E)-farnesyl diphosphate + H2O = Fe(II)-heme o + diphosphate</text>
        <dbReference type="Rhea" id="RHEA:28070"/>
        <dbReference type="ChEBI" id="CHEBI:15377"/>
        <dbReference type="ChEBI" id="CHEBI:33019"/>
        <dbReference type="ChEBI" id="CHEBI:60344"/>
        <dbReference type="ChEBI" id="CHEBI:60530"/>
        <dbReference type="ChEBI" id="CHEBI:175763"/>
        <dbReference type="EC" id="2.5.1.141"/>
    </reaction>
</comment>
<feature type="transmembrane region" description="Helical" evidence="11">
    <location>
        <begin position="72"/>
        <end position="95"/>
    </location>
</feature>
<evidence type="ECO:0000256" key="12">
    <source>
        <dbReference type="SAM" id="MobiDB-lite"/>
    </source>
</evidence>
<feature type="transmembrane region" description="Helical" evidence="11">
    <location>
        <begin position="422"/>
        <end position="439"/>
    </location>
</feature>
<comment type="subcellular location">
    <subcellularLocation>
        <location evidence="2 11">Cell membrane</location>
        <topology evidence="2 11">Multi-pass membrane protein</topology>
    </subcellularLocation>
</comment>
<sequence length="503" mass="52208">MRLVVASASAPFPRPIGTRRRFSGLLTATALGVYLLLIIGATTSLTDAAAACSTWPTCHAPADPLNQTELVIAWGHRIAAVLVGILVATTAFGAIAGDVSRGVRASILVGAVLYVVQIGVGAMTATVGDAAIVPGLHLGLGVVLFGAIVLALAWNLERTTGDKHDDGIDRESGLLGGADTEPEPIAADNADSGVDSDATGSGFDLPTGRLARARLTAFAYFKMMKPRLMWLLCLVAAAGMALAAGRNLEVPTILATLSGGVLAIGASGTFNHILERDVDKRMSRTADRPLATELIPVRNALLFGIGLTAASLAVFLTINVLAAALGLAAILFYSVIYTLVLKPNTVQNTVIGGFAGALPAMIGWAAVTNEIGLGGLALAGVIFLWTPAHFYNLALAYKDDYARGGFPMMPVVRGETATRKHILYYLAATLVGTVALAWISDLGALYAGTVVVFGGLFLWAAVRLHFKQTEAAAFHAFHASNAFLGAVLVAILVDALVLTSPIF</sequence>
<keyword evidence="7 11" id="KW-1133">Transmembrane helix</keyword>
<reference evidence="13 14" key="1">
    <citation type="journal article" date="2014" name="PLoS Genet.">
        <title>Phylogenetically driven sequencing of extremely halophilic archaea reveals strategies for static and dynamic osmo-response.</title>
        <authorList>
            <person name="Becker E.A."/>
            <person name="Seitzer P.M."/>
            <person name="Tritt A."/>
            <person name="Larsen D."/>
            <person name="Krusor M."/>
            <person name="Yao A.I."/>
            <person name="Wu D."/>
            <person name="Madern D."/>
            <person name="Eisen J.A."/>
            <person name="Darling A.E."/>
            <person name="Facciotti M.T."/>
        </authorList>
    </citation>
    <scope>NUCLEOTIDE SEQUENCE [LARGE SCALE GENOMIC DNA]</scope>
    <source>
        <strain evidence="13 14">DSM 13077</strain>
    </source>
</reference>
<evidence type="ECO:0000256" key="6">
    <source>
        <dbReference type="ARBA" id="ARBA00022692"/>
    </source>
</evidence>
<evidence type="ECO:0000256" key="8">
    <source>
        <dbReference type="ARBA" id="ARBA00023133"/>
    </source>
</evidence>
<keyword evidence="14" id="KW-1185">Reference proteome</keyword>
<evidence type="ECO:0000256" key="4">
    <source>
        <dbReference type="ARBA" id="ARBA00010223"/>
    </source>
</evidence>
<dbReference type="NCBIfam" id="TIGR01473">
    <property type="entry name" value="cyoE_ctaB"/>
    <property type="match status" value="1"/>
</dbReference>
<keyword evidence="5 11" id="KW-0808">Transferase</keyword>
<feature type="transmembrane region" description="Helical" evidence="11">
    <location>
        <begin position="321"/>
        <end position="341"/>
    </location>
</feature>
<protein>
    <recommendedName>
        <fullName evidence="11">Protoheme IX farnesyltransferase</fullName>
        <ecNumber evidence="11">2.5.1.141</ecNumber>
    </recommendedName>
    <alternativeName>
        <fullName evidence="11">Heme B farnesyltransferase</fullName>
    </alternativeName>
    <alternativeName>
        <fullName evidence="11">Heme O synthase</fullName>
    </alternativeName>
</protein>
<dbReference type="InterPro" id="IPR003780">
    <property type="entry name" value="COX15/CtaA_fam"/>
</dbReference>
<feature type="transmembrane region" description="Helical" evidence="11">
    <location>
        <begin position="445"/>
        <end position="462"/>
    </location>
</feature>
<dbReference type="InterPro" id="IPR006369">
    <property type="entry name" value="Protohaem_IX_farnesylTrfase"/>
</dbReference>
<dbReference type="GO" id="GO:0008495">
    <property type="term" value="F:protoheme IX farnesyltransferase activity"/>
    <property type="evidence" value="ECO:0007669"/>
    <property type="project" value="UniProtKB-UniRule"/>
</dbReference>
<dbReference type="GO" id="GO:0005886">
    <property type="term" value="C:plasma membrane"/>
    <property type="evidence" value="ECO:0007669"/>
    <property type="project" value="UniProtKB-SubCell"/>
</dbReference>
<dbReference type="GO" id="GO:0006784">
    <property type="term" value="P:heme A biosynthetic process"/>
    <property type="evidence" value="ECO:0007669"/>
    <property type="project" value="InterPro"/>
</dbReference>
<dbReference type="UniPathway" id="UPA00834">
    <property type="reaction ID" value="UER00712"/>
</dbReference>
<feature type="transmembrane region" description="Helical" evidence="11">
    <location>
        <begin position="373"/>
        <end position="394"/>
    </location>
</feature>
<feature type="transmembrane region" description="Helical" evidence="11">
    <location>
        <begin position="107"/>
        <end position="125"/>
    </location>
</feature>
<dbReference type="AlphaFoldDB" id="M0BAH9"/>
<dbReference type="GO" id="GO:0048034">
    <property type="term" value="P:heme O biosynthetic process"/>
    <property type="evidence" value="ECO:0007669"/>
    <property type="project" value="UniProtKB-UniRule"/>
</dbReference>
<organism evidence="13 14">
    <name type="scientific">Natrialba aegyptia DSM 13077</name>
    <dbReference type="NCBI Taxonomy" id="1227491"/>
    <lineage>
        <taxon>Archaea</taxon>
        <taxon>Methanobacteriati</taxon>
        <taxon>Methanobacteriota</taxon>
        <taxon>Stenosarchaea group</taxon>
        <taxon>Halobacteria</taxon>
        <taxon>Halobacteriales</taxon>
        <taxon>Natrialbaceae</taxon>
        <taxon>Natrialba</taxon>
    </lineage>
</organism>
<dbReference type="Pfam" id="PF02628">
    <property type="entry name" value="COX15-CtaA"/>
    <property type="match status" value="1"/>
</dbReference>
<dbReference type="PANTHER" id="PTHR43448">
    <property type="entry name" value="PROTOHEME IX FARNESYLTRANSFERASE, MITOCHONDRIAL"/>
    <property type="match status" value="1"/>
</dbReference>
<evidence type="ECO:0000256" key="1">
    <source>
        <dbReference type="ARBA" id="ARBA00004019"/>
    </source>
</evidence>
<dbReference type="PATRIC" id="fig|1227491.4.peg.746"/>
<accession>M0BAH9</accession>
<feature type="transmembrane region" description="Helical" evidence="11">
    <location>
        <begin position="348"/>
        <end position="367"/>
    </location>
</feature>
<feature type="transmembrane region" description="Helical" evidence="11">
    <location>
        <begin position="131"/>
        <end position="154"/>
    </location>
</feature>
<evidence type="ECO:0000256" key="3">
    <source>
        <dbReference type="ARBA" id="ARBA00004919"/>
    </source>
</evidence>
<feature type="transmembrane region" description="Helical" evidence="11">
    <location>
        <begin position="228"/>
        <end position="246"/>
    </location>
</feature>
<gene>
    <name evidence="11" type="primary">ctaB</name>
    <name evidence="13" type="ORF">C480_03619</name>
</gene>
<dbReference type="EC" id="2.5.1.141" evidence="11"/>
<comment type="caution">
    <text evidence="11">Lacks conserved residue(s) required for the propagation of feature annotation.</text>
</comment>
<feature type="region of interest" description="Disordered" evidence="12">
    <location>
        <begin position="164"/>
        <end position="200"/>
    </location>
</feature>
<evidence type="ECO:0000256" key="2">
    <source>
        <dbReference type="ARBA" id="ARBA00004651"/>
    </source>
</evidence>
<evidence type="ECO:0000256" key="7">
    <source>
        <dbReference type="ARBA" id="ARBA00022989"/>
    </source>
</evidence>
<dbReference type="PANTHER" id="PTHR43448:SF2">
    <property type="entry name" value="PROTOHEME IX FARNESYLTRANSFERASE, MITOCHONDRIAL"/>
    <property type="match status" value="1"/>
</dbReference>
<evidence type="ECO:0000256" key="9">
    <source>
        <dbReference type="ARBA" id="ARBA00023136"/>
    </source>
</evidence>
<dbReference type="Proteomes" id="UP000011591">
    <property type="component" value="Unassembled WGS sequence"/>
</dbReference>
<comment type="similarity">
    <text evidence="11">Belongs to the UbiA prenyltransferase family. Protoheme IX farnesyltransferase subfamily.</text>
</comment>
<proteinExistence type="inferred from homology"/>
<dbReference type="CDD" id="cd13957">
    <property type="entry name" value="PT_UbiA_Cox10"/>
    <property type="match status" value="1"/>
</dbReference>
<feature type="transmembrane region" description="Helical" evidence="11">
    <location>
        <begin position="482"/>
        <end position="502"/>
    </location>
</feature>
<comment type="function">
    <text evidence="1 11">Converts heme B (protoheme IX) to heme O by substitution of the vinyl group on carbon 2 of heme B porphyrin ring with a hydroxyethyl farnesyl side group.</text>
</comment>
<comment type="similarity">
    <text evidence="4">In the C-terminal section; belongs to the UbiA prenyltransferase family. Protoheme IX farnesyltransferase subfamily.</text>
</comment>
<evidence type="ECO:0000313" key="14">
    <source>
        <dbReference type="Proteomes" id="UP000011591"/>
    </source>
</evidence>
<keyword evidence="9 11" id="KW-0472">Membrane</keyword>
<dbReference type="NCBIfam" id="NF003349">
    <property type="entry name" value="PRK04375.1-2"/>
    <property type="match status" value="1"/>
</dbReference>
<comment type="caution">
    <text evidence="13">The sequence shown here is derived from an EMBL/GenBank/DDBJ whole genome shotgun (WGS) entry which is preliminary data.</text>
</comment>
<feature type="transmembrane region" description="Helical" evidence="11">
    <location>
        <begin position="295"/>
        <end position="315"/>
    </location>
</feature>
<keyword evidence="6 11" id="KW-0812">Transmembrane</keyword>
<evidence type="ECO:0000313" key="13">
    <source>
        <dbReference type="EMBL" id="ELZ07911.1"/>
    </source>
</evidence>
<evidence type="ECO:0000256" key="5">
    <source>
        <dbReference type="ARBA" id="ARBA00022679"/>
    </source>
</evidence>
<evidence type="ECO:0000256" key="10">
    <source>
        <dbReference type="ARBA" id="ARBA00047690"/>
    </source>
</evidence>
<comment type="miscellaneous">
    <text evidence="11">Carbon 2 of the heme B porphyrin ring is defined according to the Fischer nomenclature.</text>
</comment>
<name>M0BAH9_9EURY</name>
<keyword evidence="8 11" id="KW-0350">Heme biosynthesis</keyword>
<dbReference type="InterPro" id="IPR044878">
    <property type="entry name" value="UbiA_sf"/>
</dbReference>
<dbReference type="EMBL" id="AOIP01000014">
    <property type="protein sequence ID" value="ELZ07911.1"/>
    <property type="molecule type" value="Genomic_DNA"/>
</dbReference>
<feature type="transmembrane region" description="Helical" evidence="11">
    <location>
        <begin position="252"/>
        <end position="274"/>
    </location>
</feature>
<dbReference type="Gene3D" id="1.10.357.140">
    <property type="entry name" value="UbiA prenyltransferase"/>
    <property type="match status" value="1"/>
</dbReference>
<evidence type="ECO:0000256" key="11">
    <source>
        <dbReference type="HAMAP-Rule" id="MF_00154"/>
    </source>
</evidence>
<keyword evidence="11" id="KW-1003">Cell membrane</keyword>
<dbReference type="InterPro" id="IPR000537">
    <property type="entry name" value="UbiA_prenyltransferase"/>
</dbReference>
<comment type="pathway">
    <text evidence="3 11">Porphyrin-containing compound metabolism; heme O biosynthesis; heme O from protoheme: step 1/1.</text>
</comment>
<dbReference type="HAMAP" id="MF_00154">
    <property type="entry name" value="CyoE_CtaB"/>
    <property type="match status" value="1"/>
</dbReference>